<proteinExistence type="predicted"/>
<evidence type="ECO:0000313" key="1">
    <source>
        <dbReference type="EMBL" id="KAJ1163626.1"/>
    </source>
</evidence>
<name>A0AAV7SHR3_PLEWA</name>
<evidence type="ECO:0000313" key="2">
    <source>
        <dbReference type="Proteomes" id="UP001066276"/>
    </source>
</evidence>
<dbReference type="Proteomes" id="UP001066276">
    <property type="component" value="Chromosome 4_2"/>
</dbReference>
<comment type="caution">
    <text evidence="1">The sequence shown here is derived from an EMBL/GenBank/DDBJ whole genome shotgun (WGS) entry which is preliminary data.</text>
</comment>
<protein>
    <submittedName>
        <fullName evidence="1">Uncharacterized protein</fullName>
    </submittedName>
</protein>
<keyword evidence="2" id="KW-1185">Reference proteome</keyword>
<dbReference type="EMBL" id="JANPWB010000008">
    <property type="protein sequence ID" value="KAJ1163626.1"/>
    <property type="molecule type" value="Genomic_DNA"/>
</dbReference>
<gene>
    <name evidence="1" type="ORF">NDU88_004082</name>
</gene>
<organism evidence="1 2">
    <name type="scientific">Pleurodeles waltl</name>
    <name type="common">Iberian ribbed newt</name>
    <dbReference type="NCBI Taxonomy" id="8319"/>
    <lineage>
        <taxon>Eukaryota</taxon>
        <taxon>Metazoa</taxon>
        <taxon>Chordata</taxon>
        <taxon>Craniata</taxon>
        <taxon>Vertebrata</taxon>
        <taxon>Euteleostomi</taxon>
        <taxon>Amphibia</taxon>
        <taxon>Batrachia</taxon>
        <taxon>Caudata</taxon>
        <taxon>Salamandroidea</taxon>
        <taxon>Salamandridae</taxon>
        <taxon>Pleurodelinae</taxon>
        <taxon>Pleurodeles</taxon>
    </lineage>
</organism>
<dbReference type="AlphaFoldDB" id="A0AAV7SHR3"/>
<reference evidence="1" key="1">
    <citation type="journal article" date="2022" name="bioRxiv">
        <title>Sequencing and chromosome-scale assembly of the giantPleurodeles waltlgenome.</title>
        <authorList>
            <person name="Brown T."/>
            <person name="Elewa A."/>
            <person name="Iarovenko S."/>
            <person name="Subramanian E."/>
            <person name="Araus A.J."/>
            <person name="Petzold A."/>
            <person name="Susuki M."/>
            <person name="Suzuki K.-i.T."/>
            <person name="Hayashi T."/>
            <person name="Toyoda A."/>
            <person name="Oliveira C."/>
            <person name="Osipova E."/>
            <person name="Leigh N.D."/>
            <person name="Simon A."/>
            <person name="Yun M.H."/>
        </authorList>
    </citation>
    <scope>NUCLEOTIDE SEQUENCE</scope>
    <source>
        <strain evidence="1">20211129_DDA</strain>
        <tissue evidence="1">Liver</tissue>
    </source>
</reference>
<accession>A0AAV7SHR3</accession>
<sequence length="145" mass="15703">MQPGGPPEAHSGQIQISAVSTPALHKIPLRIALAAPCHVWGVPSYLRWARQPGPVLSRGPSEVCAFCRDHPRVVCRARASVTFASDLLRAGLRPPLRREQRHSTASAPHLTRRGRVSPSMLFLRFELSPTGSRDSLGGGCSWGNV</sequence>